<dbReference type="EMBL" id="OX451735">
    <property type="protein sequence ID" value="CAI8595477.1"/>
    <property type="molecule type" value="Genomic_DNA"/>
</dbReference>
<keyword evidence="2" id="KW-1185">Reference proteome</keyword>
<name>A0AAV0ZCH7_VICFA</name>
<evidence type="ECO:0000313" key="2">
    <source>
        <dbReference type="Proteomes" id="UP001157006"/>
    </source>
</evidence>
<dbReference type="Proteomes" id="UP001157006">
    <property type="component" value="Chromosome 1S"/>
</dbReference>
<reference evidence="1 2" key="1">
    <citation type="submission" date="2023-01" db="EMBL/GenBank/DDBJ databases">
        <authorList>
            <person name="Kreplak J."/>
        </authorList>
    </citation>
    <scope>NUCLEOTIDE SEQUENCE [LARGE SCALE GENOMIC DNA]</scope>
</reference>
<organism evidence="1 2">
    <name type="scientific">Vicia faba</name>
    <name type="common">Broad bean</name>
    <name type="synonym">Faba vulgaris</name>
    <dbReference type="NCBI Taxonomy" id="3906"/>
    <lineage>
        <taxon>Eukaryota</taxon>
        <taxon>Viridiplantae</taxon>
        <taxon>Streptophyta</taxon>
        <taxon>Embryophyta</taxon>
        <taxon>Tracheophyta</taxon>
        <taxon>Spermatophyta</taxon>
        <taxon>Magnoliopsida</taxon>
        <taxon>eudicotyledons</taxon>
        <taxon>Gunneridae</taxon>
        <taxon>Pentapetalae</taxon>
        <taxon>rosids</taxon>
        <taxon>fabids</taxon>
        <taxon>Fabales</taxon>
        <taxon>Fabaceae</taxon>
        <taxon>Papilionoideae</taxon>
        <taxon>50 kb inversion clade</taxon>
        <taxon>NPAAA clade</taxon>
        <taxon>Hologalegina</taxon>
        <taxon>IRL clade</taxon>
        <taxon>Fabeae</taxon>
        <taxon>Vicia</taxon>
    </lineage>
</organism>
<dbReference type="PANTHER" id="PTHR46234">
    <property type="entry name" value="ALPHA/BETA-HYDROLASES SUPERFAMILY PROTEIN"/>
    <property type="match status" value="1"/>
</dbReference>
<dbReference type="AlphaFoldDB" id="A0AAV0ZCH7"/>
<protein>
    <submittedName>
        <fullName evidence="1">Uncharacterized protein</fullName>
    </submittedName>
</protein>
<evidence type="ECO:0000313" key="1">
    <source>
        <dbReference type="EMBL" id="CAI8595477.1"/>
    </source>
</evidence>
<sequence length="328" mass="38089">MVNQTYLPLKPYRRRRRRHRHPFLHHFPTTTTPNVHLLRPPSRFRPPPFRHGGHRELHLLKETCSPTGRLFCFNYAWNVMARSLPLDKHTLVMHLRKDFNEVVAGDWEVATLLGWLFAAGLVRGGGFLRDDAEVKKAESAIKSMGALFLQVCSGSRTDRRTLEFGKTHVLRPKGKHQSTIVWLHDLRDNGLRFMNLADISCIQETGIEICPSNNQGIYYLEVPTDVMTVLTTFSAFSPLPYAEIRFDGAVCGAKAEGCFWFVLYQVQRHVALLTRRWKVGDIQYLKSRLKLHLICYIHNLIYHEIHLKFEHIPVMEMNLMMQFCDSLL</sequence>
<gene>
    <name evidence="1" type="ORF">VFH_I193000</name>
</gene>
<accession>A0AAV0ZCH7</accession>
<proteinExistence type="predicted"/>